<organism evidence="4 5">
    <name type="scientific">Massilicoli timonensis</name>
    <dbReference type="NCBI Taxonomy" id="2015901"/>
    <lineage>
        <taxon>Bacteria</taxon>
        <taxon>Bacillati</taxon>
        <taxon>Bacillota</taxon>
        <taxon>Erysipelotrichia</taxon>
        <taxon>Erysipelotrichales</taxon>
        <taxon>Erysipelotrichaceae</taxon>
        <taxon>Massilicoli</taxon>
    </lineage>
</organism>
<dbReference type="InterPro" id="IPR036388">
    <property type="entry name" value="WH-like_DNA-bd_sf"/>
</dbReference>
<dbReference type="EMBL" id="JANGCH010000001">
    <property type="protein sequence ID" value="MCQ5120812.1"/>
    <property type="molecule type" value="Genomic_DNA"/>
</dbReference>
<dbReference type="RefSeq" id="WP_102267392.1">
    <property type="nucleotide sequence ID" value="NZ_CALVCM010000017.1"/>
</dbReference>
<dbReference type="PRINTS" id="PR00598">
    <property type="entry name" value="HTHMARR"/>
</dbReference>
<evidence type="ECO:0000259" key="3">
    <source>
        <dbReference type="PROSITE" id="PS50995"/>
    </source>
</evidence>
<dbReference type="InterPro" id="IPR000835">
    <property type="entry name" value="HTH_MarR-typ"/>
</dbReference>
<keyword evidence="5" id="KW-1185">Reference proteome</keyword>
<evidence type="ECO:0000313" key="4">
    <source>
        <dbReference type="EMBL" id="MCQ5120812.1"/>
    </source>
</evidence>
<name>A0ABT1SHW3_9FIRM</name>
<dbReference type="Pfam" id="PF01047">
    <property type="entry name" value="MarR"/>
    <property type="match status" value="1"/>
</dbReference>
<keyword evidence="2" id="KW-0804">Transcription</keyword>
<sequence length="141" mass="16535">MRRHIGFLLKQANLLHQMQLNQIFKEFDLTASQTFSLIYLFEAKRAQKEVNQKDIEREMDVSNPTVTGILNRLEHKGLIERVECPSDARVRNIVVTEKALEIDKQLQIKFREAEEELIASLSEKEADELQRLLKKILHQHS</sequence>
<dbReference type="Proteomes" id="UP001524435">
    <property type="component" value="Unassembled WGS sequence"/>
</dbReference>
<dbReference type="Gene3D" id="1.10.10.10">
    <property type="entry name" value="Winged helix-like DNA-binding domain superfamily/Winged helix DNA-binding domain"/>
    <property type="match status" value="1"/>
</dbReference>
<evidence type="ECO:0000256" key="1">
    <source>
        <dbReference type="ARBA" id="ARBA00023015"/>
    </source>
</evidence>
<evidence type="ECO:0000256" key="2">
    <source>
        <dbReference type="ARBA" id="ARBA00023163"/>
    </source>
</evidence>
<dbReference type="PANTHER" id="PTHR33164">
    <property type="entry name" value="TRANSCRIPTIONAL REGULATOR, MARR FAMILY"/>
    <property type="match status" value="1"/>
</dbReference>
<dbReference type="SMART" id="SM00347">
    <property type="entry name" value="HTH_MARR"/>
    <property type="match status" value="1"/>
</dbReference>
<reference evidence="4 5" key="1">
    <citation type="submission" date="2022-06" db="EMBL/GenBank/DDBJ databases">
        <title>Isolation of gut microbiota from human fecal samples.</title>
        <authorList>
            <person name="Pamer E.G."/>
            <person name="Barat B."/>
            <person name="Waligurski E."/>
            <person name="Medina S."/>
            <person name="Paddock L."/>
            <person name="Mostad J."/>
        </authorList>
    </citation>
    <scope>NUCLEOTIDE SEQUENCE [LARGE SCALE GENOMIC DNA]</scope>
    <source>
        <strain evidence="4 5">DFI.6.1</strain>
    </source>
</reference>
<proteinExistence type="predicted"/>
<evidence type="ECO:0000313" key="5">
    <source>
        <dbReference type="Proteomes" id="UP001524435"/>
    </source>
</evidence>
<comment type="caution">
    <text evidence="4">The sequence shown here is derived from an EMBL/GenBank/DDBJ whole genome shotgun (WGS) entry which is preliminary data.</text>
</comment>
<feature type="domain" description="HTH marR-type" evidence="3">
    <location>
        <begin position="1"/>
        <end position="138"/>
    </location>
</feature>
<dbReference type="PROSITE" id="PS50995">
    <property type="entry name" value="HTH_MARR_2"/>
    <property type="match status" value="1"/>
</dbReference>
<dbReference type="PANTHER" id="PTHR33164:SF56">
    <property type="entry name" value="HTH-TYPE TRANSCRIPTIONAL REGULATOR MHQR"/>
    <property type="match status" value="1"/>
</dbReference>
<dbReference type="InterPro" id="IPR039422">
    <property type="entry name" value="MarR/SlyA-like"/>
</dbReference>
<dbReference type="SUPFAM" id="SSF46785">
    <property type="entry name" value="Winged helix' DNA-binding domain"/>
    <property type="match status" value="1"/>
</dbReference>
<keyword evidence="1" id="KW-0805">Transcription regulation</keyword>
<gene>
    <name evidence="4" type="ORF">NE663_00885</name>
</gene>
<accession>A0ABT1SHW3</accession>
<dbReference type="InterPro" id="IPR036390">
    <property type="entry name" value="WH_DNA-bd_sf"/>
</dbReference>
<protein>
    <submittedName>
        <fullName evidence="4">MarR family transcriptional regulator</fullName>
    </submittedName>
</protein>